<evidence type="ECO:0000256" key="1">
    <source>
        <dbReference type="SAM" id="MobiDB-lite"/>
    </source>
</evidence>
<dbReference type="WBParaSite" id="TCNE_0001291001-mRNA-1">
    <property type="protein sequence ID" value="TCNE_0001291001-mRNA-1"/>
    <property type="gene ID" value="TCNE_0001291001"/>
</dbReference>
<proteinExistence type="predicted"/>
<keyword evidence="3" id="KW-1185">Reference proteome</keyword>
<evidence type="ECO:0000313" key="2">
    <source>
        <dbReference type="EMBL" id="VDM44231.1"/>
    </source>
</evidence>
<evidence type="ECO:0000313" key="4">
    <source>
        <dbReference type="WBParaSite" id="TCNE_0001291001-mRNA-1"/>
    </source>
</evidence>
<accession>A0A183UWP0</accession>
<reference evidence="2 3" key="2">
    <citation type="submission" date="2018-11" db="EMBL/GenBank/DDBJ databases">
        <authorList>
            <consortium name="Pathogen Informatics"/>
        </authorList>
    </citation>
    <scope>NUCLEOTIDE SEQUENCE [LARGE SCALE GENOMIC DNA]</scope>
</reference>
<evidence type="ECO:0000313" key="3">
    <source>
        <dbReference type="Proteomes" id="UP000050794"/>
    </source>
</evidence>
<dbReference type="AlphaFoldDB" id="A0A183UWP0"/>
<organism evidence="3 4">
    <name type="scientific">Toxocara canis</name>
    <name type="common">Canine roundworm</name>
    <dbReference type="NCBI Taxonomy" id="6265"/>
    <lineage>
        <taxon>Eukaryota</taxon>
        <taxon>Metazoa</taxon>
        <taxon>Ecdysozoa</taxon>
        <taxon>Nematoda</taxon>
        <taxon>Chromadorea</taxon>
        <taxon>Rhabditida</taxon>
        <taxon>Spirurina</taxon>
        <taxon>Ascaridomorpha</taxon>
        <taxon>Ascaridoidea</taxon>
        <taxon>Toxocaridae</taxon>
        <taxon>Toxocara</taxon>
    </lineage>
</organism>
<feature type="compositionally biased region" description="Basic residues" evidence="1">
    <location>
        <begin position="8"/>
        <end position="22"/>
    </location>
</feature>
<sequence length="102" mass="11484">MKGEAKWRSKKRMEKPCGRKKPGNTTMASNKHFNCIRRFIWAALTRSAYLSASRSAQERTTTRTDKEAAVSIGCGEPRSTKNGCVLLASWLSGCRWRCAEVE</sequence>
<dbReference type="Proteomes" id="UP000050794">
    <property type="component" value="Unassembled WGS sequence"/>
</dbReference>
<dbReference type="EMBL" id="UYWY01021477">
    <property type="protein sequence ID" value="VDM44231.1"/>
    <property type="molecule type" value="Genomic_DNA"/>
</dbReference>
<feature type="region of interest" description="Disordered" evidence="1">
    <location>
        <begin position="1"/>
        <end position="28"/>
    </location>
</feature>
<reference evidence="4" key="1">
    <citation type="submission" date="2016-06" db="UniProtKB">
        <authorList>
            <consortium name="WormBaseParasite"/>
        </authorList>
    </citation>
    <scope>IDENTIFICATION</scope>
</reference>
<gene>
    <name evidence="2" type="ORF">TCNE_LOCUS12910</name>
</gene>
<protein>
    <submittedName>
        <fullName evidence="4">Secreted protein</fullName>
    </submittedName>
</protein>
<name>A0A183UWP0_TOXCA</name>